<gene>
    <name evidence="2" type="ORF">GCM10009533_50450</name>
</gene>
<evidence type="ECO:0000259" key="1">
    <source>
        <dbReference type="Pfam" id="PF13460"/>
    </source>
</evidence>
<sequence>MREPILVTGGTGTLGRVVVRELLDAGRDVRVLSRRSSPEQSLFERVTGDLRRGTGVDAAVSGVAAIVHCATTLGRADVATARTLVDAARRHGNPHIVYISIVGVDRVPLPYYRAKLEVERMLTVSGLPWTILRTTQFHDLIARIASLQARSPVNLTLGGAAFQPVDVGEVAVRLAELAVGEPAGRVPDMGGPEIRSHRDLTREYLRATGRRRLVLPVRVPGAISAAYRRGGHLAPERAVGRVTFADYLAART</sequence>
<dbReference type="InterPro" id="IPR051207">
    <property type="entry name" value="ComplexI_NDUFA9_subunit"/>
</dbReference>
<accession>A0ABN1DJQ3</accession>
<organism evidence="2 3">
    <name type="scientific">Saccharopolyspora erythraea</name>
    <name type="common">Streptomyces erythraeus</name>
    <dbReference type="NCBI Taxonomy" id="1836"/>
    <lineage>
        <taxon>Bacteria</taxon>
        <taxon>Bacillati</taxon>
        <taxon>Actinomycetota</taxon>
        <taxon>Actinomycetes</taxon>
        <taxon>Pseudonocardiales</taxon>
        <taxon>Pseudonocardiaceae</taxon>
        <taxon>Saccharopolyspora</taxon>
    </lineage>
</organism>
<dbReference type="PANTHER" id="PTHR12126">
    <property type="entry name" value="NADH-UBIQUINONE OXIDOREDUCTASE 39 KDA SUBUNIT-RELATED"/>
    <property type="match status" value="1"/>
</dbReference>
<dbReference type="SUPFAM" id="SSF51735">
    <property type="entry name" value="NAD(P)-binding Rossmann-fold domains"/>
    <property type="match status" value="1"/>
</dbReference>
<evidence type="ECO:0000313" key="2">
    <source>
        <dbReference type="EMBL" id="GAA0545421.1"/>
    </source>
</evidence>
<dbReference type="InterPro" id="IPR036291">
    <property type="entry name" value="NAD(P)-bd_dom_sf"/>
</dbReference>
<keyword evidence="3" id="KW-1185">Reference proteome</keyword>
<dbReference type="EMBL" id="BAAAGS010000039">
    <property type="protein sequence ID" value="GAA0545421.1"/>
    <property type="molecule type" value="Genomic_DNA"/>
</dbReference>
<evidence type="ECO:0000313" key="3">
    <source>
        <dbReference type="Proteomes" id="UP001500729"/>
    </source>
</evidence>
<dbReference type="InterPro" id="IPR016040">
    <property type="entry name" value="NAD(P)-bd_dom"/>
</dbReference>
<comment type="caution">
    <text evidence="2">The sequence shown here is derived from an EMBL/GenBank/DDBJ whole genome shotgun (WGS) entry which is preliminary data.</text>
</comment>
<dbReference type="Proteomes" id="UP001500729">
    <property type="component" value="Unassembled WGS sequence"/>
</dbReference>
<dbReference type="PANTHER" id="PTHR12126:SF11">
    <property type="entry name" value="NADH DEHYDROGENASE [UBIQUINONE] 1 ALPHA SUBCOMPLEX SUBUNIT 9, MITOCHONDRIAL"/>
    <property type="match status" value="1"/>
</dbReference>
<reference evidence="2 3" key="1">
    <citation type="journal article" date="2019" name="Int. J. Syst. Evol. Microbiol.">
        <title>The Global Catalogue of Microorganisms (GCM) 10K type strain sequencing project: providing services to taxonomists for standard genome sequencing and annotation.</title>
        <authorList>
            <consortium name="The Broad Institute Genomics Platform"/>
            <consortium name="The Broad Institute Genome Sequencing Center for Infectious Disease"/>
            <person name="Wu L."/>
            <person name="Ma J."/>
        </authorList>
    </citation>
    <scope>NUCLEOTIDE SEQUENCE [LARGE SCALE GENOMIC DNA]</scope>
    <source>
        <strain evidence="2 3">JCM 10303</strain>
    </source>
</reference>
<protein>
    <submittedName>
        <fullName evidence="2">NAD(P)H-binding protein</fullName>
    </submittedName>
</protein>
<dbReference type="RefSeq" id="WP_009947372.1">
    <property type="nucleotide sequence ID" value="NZ_BAAAGS010000039.1"/>
</dbReference>
<proteinExistence type="predicted"/>
<dbReference type="Pfam" id="PF13460">
    <property type="entry name" value="NAD_binding_10"/>
    <property type="match status" value="1"/>
</dbReference>
<feature type="domain" description="NAD(P)-binding" evidence="1">
    <location>
        <begin position="9"/>
        <end position="173"/>
    </location>
</feature>
<dbReference type="Gene3D" id="3.40.50.720">
    <property type="entry name" value="NAD(P)-binding Rossmann-like Domain"/>
    <property type="match status" value="1"/>
</dbReference>
<name>A0ABN1DJQ3_SACER</name>